<dbReference type="OrthoDB" id="6757486at2759"/>
<dbReference type="InterPro" id="IPR013083">
    <property type="entry name" value="Znf_RING/FYVE/PHD"/>
</dbReference>
<dbReference type="PANTHER" id="PTHR45931">
    <property type="entry name" value="SI:CH211-59O9.10"/>
    <property type="match status" value="1"/>
</dbReference>
<evidence type="ECO:0000259" key="5">
    <source>
        <dbReference type="PROSITE" id="PS50089"/>
    </source>
</evidence>
<proteinExistence type="predicted"/>
<dbReference type="GO" id="GO:0006511">
    <property type="term" value="P:ubiquitin-dependent protein catabolic process"/>
    <property type="evidence" value="ECO:0007669"/>
    <property type="project" value="TreeGrafter"/>
</dbReference>
<dbReference type="GO" id="GO:0061630">
    <property type="term" value="F:ubiquitin protein ligase activity"/>
    <property type="evidence" value="ECO:0007669"/>
    <property type="project" value="TreeGrafter"/>
</dbReference>
<keyword evidence="8" id="KW-1185">Reference proteome</keyword>
<evidence type="ECO:0000313" key="6">
    <source>
        <dbReference type="EMBL" id="KAF7263121.1"/>
    </source>
</evidence>
<dbReference type="Gene3D" id="3.30.40.10">
    <property type="entry name" value="Zinc/RING finger domain, C3HC4 (zinc finger)"/>
    <property type="match status" value="1"/>
</dbReference>
<feature type="non-terminal residue" evidence="7">
    <location>
        <position position="1"/>
    </location>
</feature>
<dbReference type="GO" id="GO:0005634">
    <property type="term" value="C:nucleus"/>
    <property type="evidence" value="ECO:0007669"/>
    <property type="project" value="TreeGrafter"/>
</dbReference>
<evidence type="ECO:0000256" key="3">
    <source>
        <dbReference type="ARBA" id="ARBA00022833"/>
    </source>
</evidence>
<reference evidence="7" key="1">
    <citation type="submission" date="2020-08" db="EMBL/GenBank/DDBJ databases">
        <title>Genome sequencing and assembly of the red palm weevil Rhynchophorus ferrugineus.</title>
        <authorList>
            <person name="Dias G.B."/>
            <person name="Bergman C.M."/>
            <person name="Manee M."/>
        </authorList>
    </citation>
    <scope>NUCLEOTIDE SEQUENCE</scope>
    <source>
        <strain evidence="7">AA-2017</strain>
        <tissue evidence="7">Whole larva</tissue>
    </source>
</reference>
<dbReference type="PANTHER" id="PTHR45931:SF3">
    <property type="entry name" value="RING ZINC FINGER-CONTAINING PROTEIN"/>
    <property type="match status" value="1"/>
</dbReference>
<dbReference type="EMBL" id="JAACXV010023213">
    <property type="protein sequence ID" value="KAF7263121.1"/>
    <property type="molecule type" value="Genomic_DNA"/>
</dbReference>
<organism evidence="7 8">
    <name type="scientific">Rhynchophorus ferrugineus</name>
    <name type="common">Red palm weevil</name>
    <name type="synonym">Curculio ferrugineus</name>
    <dbReference type="NCBI Taxonomy" id="354439"/>
    <lineage>
        <taxon>Eukaryota</taxon>
        <taxon>Metazoa</taxon>
        <taxon>Ecdysozoa</taxon>
        <taxon>Arthropoda</taxon>
        <taxon>Hexapoda</taxon>
        <taxon>Insecta</taxon>
        <taxon>Pterygota</taxon>
        <taxon>Neoptera</taxon>
        <taxon>Endopterygota</taxon>
        <taxon>Coleoptera</taxon>
        <taxon>Polyphaga</taxon>
        <taxon>Cucujiformia</taxon>
        <taxon>Curculionidae</taxon>
        <taxon>Dryophthorinae</taxon>
        <taxon>Rhynchophorus</taxon>
    </lineage>
</organism>
<keyword evidence="1" id="KW-0479">Metal-binding</keyword>
<sequence length="99" mass="11845">RCLFQNSFSEERQTGLPRELLQKLDNERYKVNDEEEVSSCVICLECYKRLQKLIIFPCGHRFHKACGERWLKTNTTCPVCRDDVVTHMIRNIRAKMYNF</sequence>
<name>A0A834HM90_RHYFE</name>
<protein>
    <recommendedName>
        <fullName evidence="5">RING-type domain-containing protein</fullName>
    </recommendedName>
</protein>
<dbReference type="Pfam" id="PF13639">
    <property type="entry name" value="zf-RING_2"/>
    <property type="match status" value="1"/>
</dbReference>
<evidence type="ECO:0000256" key="4">
    <source>
        <dbReference type="PROSITE-ProRule" id="PRU00175"/>
    </source>
</evidence>
<dbReference type="EMBL" id="JAACXV010023212">
    <property type="protein sequence ID" value="KAF7263122.1"/>
    <property type="molecule type" value="Genomic_DNA"/>
</dbReference>
<evidence type="ECO:0000256" key="1">
    <source>
        <dbReference type="ARBA" id="ARBA00022723"/>
    </source>
</evidence>
<accession>A0A834HM90</accession>
<dbReference type="SUPFAM" id="SSF57850">
    <property type="entry name" value="RING/U-box"/>
    <property type="match status" value="1"/>
</dbReference>
<comment type="caution">
    <text evidence="7">The sequence shown here is derived from an EMBL/GenBank/DDBJ whole genome shotgun (WGS) entry which is preliminary data.</text>
</comment>
<evidence type="ECO:0000313" key="7">
    <source>
        <dbReference type="EMBL" id="KAF7263122.1"/>
    </source>
</evidence>
<evidence type="ECO:0000313" key="8">
    <source>
        <dbReference type="Proteomes" id="UP000625711"/>
    </source>
</evidence>
<dbReference type="Proteomes" id="UP000625711">
    <property type="component" value="Unassembled WGS sequence"/>
</dbReference>
<dbReference type="InterPro" id="IPR051834">
    <property type="entry name" value="RING_finger_E3_ligase"/>
</dbReference>
<gene>
    <name evidence="7" type="ORF">GWI33_003594</name>
    <name evidence="6" type="ORF">GWI33_003595</name>
</gene>
<dbReference type="PROSITE" id="PS50089">
    <property type="entry name" value="ZF_RING_2"/>
    <property type="match status" value="1"/>
</dbReference>
<evidence type="ECO:0000256" key="2">
    <source>
        <dbReference type="ARBA" id="ARBA00022771"/>
    </source>
</evidence>
<keyword evidence="2 4" id="KW-0863">Zinc-finger</keyword>
<feature type="domain" description="RING-type" evidence="5">
    <location>
        <begin position="40"/>
        <end position="81"/>
    </location>
</feature>
<keyword evidence="3" id="KW-0862">Zinc</keyword>
<dbReference type="GO" id="GO:0008270">
    <property type="term" value="F:zinc ion binding"/>
    <property type="evidence" value="ECO:0007669"/>
    <property type="project" value="UniProtKB-KW"/>
</dbReference>
<dbReference type="SMART" id="SM00184">
    <property type="entry name" value="RING"/>
    <property type="match status" value="1"/>
</dbReference>
<dbReference type="InterPro" id="IPR001841">
    <property type="entry name" value="Znf_RING"/>
</dbReference>
<dbReference type="AlphaFoldDB" id="A0A834HM90"/>